<feature type="domain" description="Bulb-type lectin" evidence="5">
    <location>
        <begin position="163"/>
        <end position="288"/>
    </location>
</feature>
<keyword evidence="4" id="KW-1133">Transmembrane helix</keyword>
<dbReference type="InterPro" id="IPR001480">
    <property type="entry name" value="Bulb-type_lectin_dom"/>
</dbReference>
<reference evidence="6" key="1">
    <citation type="submission" date="2020-03" db="EMBL/GenBank/DDBJ databases">
        <title>A high-quality chromosome-level genome assembly of a woody plant with both climbing and erect habits, Rhamnella rubrinervis.</title>
        <authorList>
            <person name="Lu Z."/>
            <person name="Yang Y."/>
            <person name="Zhu X."/>
            <person name="Sun Y."/>
        </authorList>
    </citation>
    <scope>NUCLEOTIDE SEQUENCE</scope>
    <source>
        <strain evidence="6">BYM</strain>
        <tissue evidence="6">Leaf</tissue>
    </source>
</reference>
<proteinExistence type="predicted"/>
<dbReference type="FunFam" id="2.90.10.10:FF:000005">
    <property type="entry name" value="G-type lectin S-receptor-like serine/threonine-protein kinase"/>
    <property type="match status" value="1"/>
</dbReference>
<evidence type="ECO:0000256" key="4">
    <source>
        <dbReference type="SAM" id="Phobius"/>
    </source>
</evidence>
<dbReference type="Proteomes" id="UP000796880">
    <property type="component" value="Unassembled WGS sequence"/>
</dbReference>
<accession>A0A8K0HN47</accession>
<dbReference type="InterPro" id="IPR036426">
    <property type="entry name" value="Bulb-type_lectin_dom_sf"/>
</dbReference>
<dbReference type="PROSITE" id="PS50927">
    <property type="entry name" value="BULB_LECTIN"/>
    <property type="match status" value="1"/>
</dbReference>
<dbReference type="SMART" id="SM00108">
    <property type="entry name" value="B_lectin"/>
    <property type="match status" value="1"/>
</dbReference>
<comment type="caution">
    <text evidence="6">The sequence shown here is derived from an EMBL/GenBank/DDBJ whole genome shotgun (WGS) entry which is preliminary data.</text>
</comment>
<dbReference type="SUPFAM" id="SSF51110">
    <property type="entry name" value="alpha-D-mannose-specific plant lectins"/>
    <property type="match status" value="1"/>
</dbReference>
<dbReference type="PANTHER" id="PTHR32444:SF63">
    <property type="entry name" value="G-TYPE LECTIN S-RECEPTOR-LIKE SERINE_THREONINE-PROTEIN KINASE RKS1"/>
    <property type="match status" value="1"/>
</dbReference>
<keyword evidence="4" id="KW-0812">Transmembrane</keyword>
<dbReference type="Pfam" id="PF01453">
    <property type="entry name" value="B_lectin"/>
    <property type="match status" value="1"/>
</dbReference>
<dbReference type="PANTHER" id="PTHR32444">
    <property type="entry name" value="BULB-TYPE LECTIN DOMAIN-CONTAINING PROTEIN"/>
    <property type="match status" value="1"/>
</dbReference>
<dbReference type="EMBL" id="VOIH02000001">
    <property type="protein sequence ID" value="KAF3455515.1"/>
    <property type="molecule type" value="Genomic_DNA"/>
</dbReference>
<gene>
    <name evidence="6" type="ORF">FNV43_RR00146</name>
</gene>
<evidence type="ECO:0000256" key="3">
    <source>
        <dbReference type="ARBA" id="ARBA00023180"/>
    </source>
</evidence>
<keyword evidence="2" id="KW-1015">Disulfide bond</keyword>
<dbReference type="CDD" id="cd00028">
    <property type="entry name" value="B_lectin"/>
    <property type="match status" value="1"/>
</dbReference>
<keyword evidence="3" id="KW-0325">Glycoprotein</keyword>
<protein>
    <recommendedName>
        <fullName evidence="5">Bulb-type lectin domain-containing protein</fullName>
    </recommendedName>
</protein>
<name>A0A8K0HN47_9ROSA</name>
<keyword evidence="1" id="KW-0732">Signal</keyword>
<sequence length="344" mass="38803">MGDLWEVRQNLNRAWLNWGQYRLERAKGFLNWGQYPLERAKGFVGTLKLSVLPRLNWGQYRLERAKGFVGTLKLSCLSGSNPKKLLPSGSNPRGAVAKWGQYPLERAKGFVGTLKLSVLPRLNWGQYRLERAKGNSKVKRAPVGVILGWIMFFGFCTCLDTISTTQPIRDGDGSGDVLVSNGDTFALGFFSPGKSNYRYVGIWYHKIPEKTVVWVANRDNPINDTSGFLSIDTQGNLVLFDNNDQTVPVWSTNSSSLPTNEYAVAQLLDSGNLVLFQNESKRFLWKSFDYPTDTMLPNMKLGIDRRNGLNWFLTSWKSEDDPGIGNYTYRIDSAGFPQLILYNG</sequence>
<feature type="transmembrane region" description="Helical" evidence="4">
    <location>
        <begin position="141"/>
        <end position="162"/>
    </location>
</feature>
<organism evidence="6 7">
    <name type="scientific">Rhamnella rubrinervis</name>
    <dbReference type="NCBI Taxonomy" id="2594499"/>
    <lineage>
        <taxon>Eukaryota</taxon>
        <taxon>Viridiplantae</taxon>
        <taxon>Streptophyta</taxon>
        <taxon>Embryophyta</taxon>
        <taxon>Tracheophyta</taxon>
        <taxon>Spermatophyta</taxon>
        <taxon>Magnoliopsida</taxon>
        <taxon>eudicotyledons</taxon>
        <taxon>Gunneridae</taxon>
        <taxon>Pentapetalae</taxon>
        <taxon>rosids</taxon>
        <taxon>fabids</taxon>
        <taxon>Rosales</taxon>
        <taxon>Rhamnaceae</taxon>
        <taxon>rhamnoid group</taxon>
        <taxon>Rhamneae</taxon>
        <taxon>Rhamnella</taxon>
    </lineage>
</organism>
<keyword evidence="7" id="KW-1185">Reference proteome</keyword>
<dbReference type="AlphaFoldDB" id="A0A8K0HN47"/>
<keyword evidence="4" id="KW-0472">Membrane</keyword>
<evidence type="ECO:0000256" key="2">
    <source>
        <dbReference type="ARBA" id="ARBA00023157"/>
    </source>
</evidence>
<dbReference type="Gene3D" id="2.90.10.10">
    <property type="entry name" value="Bulb-type lectin domain"/>
    <property type="match status" value="1"/>
</dbReference>
<evidence type="ECO:0000313" key="6">
    <source>
        <dbReference type="EMBL" id="KAF3455515.1"/>
    </source>
</evidence>
<evidence type="ECO:0000256" key="1">
    <source>
        <dbReference type="ARBA" id="ARBA00022729"/>
    </source>
</evidence>
<evidence type="ECO:0000313" key="7">
    <source>
        <dbReference type="Proteomes" id="UP000796880"/>
    </source>
</evidence>
<evidence type="ECO:0000259" key="5">
    <source>
        <dbReference type="PROSITE" id="PS50927"/>
    </source>
</evidence>
<dbReference type="OrthoDB" id="1162953at2759"/>